<evidence type="ECO:0000313" key="10">
    <source>
        <dbReference type="Proteomes" id="UP000261811"/>
    </source>
</evidence>
<dbReference type="PANTHER" id="PTHR43744">
    <property type="entry name" value="ABC TRANSPORTER PERMEASE PROTEIN MG189-RELATED-RELATED"/>
    <property type="match status" value="1"/>
</dbReference>
<dbReference type="PROSITE" id="PS50928">
    <property type="entry name" value="ABC_TM1"/>
    <property type="match status" value="1"/>
</dbReference>
<evidence type="ECO:0000256" key="1">
    <source>
        <dbReference type="ARBA" id="ARBA00004651"/>
    </source>
</evidence>
<dbReference type="AlphaFoldDB" id="A0A372JE49"/>
<keyword evidence="6 7" id="KW-0472">Membrane</keyword>
<dbReference type="PANTHER" id="PTHR43744:SF12">
    <property type="entry name" value="ABC TRANSPORTER PERMEASE PROTEIN MG189-RELATED"/>
    <property type="match status" value="1"/>
</dbReference>
<keyword evidence="2 7" id="KW-0813">Transport</keyword>
<feature type="transmembrane region" description="Helical" evidence="7">
    <location>
        <begin position="242"/>
        <end position="261"/>
    </location>
</feature>
<feature type="transmembrane region" description="Helical" evidence="7">
    <location>
        <begin position="69"/>
        <end position="94"/>
    </location>
</feature>
<evidence type="ECO:0000256" key="6">
    <source>
        <dbReference type="ARBA" id="ARBA00023136"/>
    </source>
</evidence>
<dbReference type="OrthoDB" id="5175345at2"/>
<keyword evidence="5 7" id="KW-1133">Transmembrane helix</keyword>
<dbReference type="RefSeq" id="WP_117360350.1">
    <property type="nucleotide sequence ID" value="NZ_QURH01000868.1"/>
</dbReference>
<organism evidence="9 10">
    <name type="scientific">Actinomadura logoneensis</name>
    <dbReference type="NCBI Taxonomy" id="2293572"/>
    <lineage>
        <taxon>Bacteria</taxon>
        <taxon>Bacillati</taxon>
        <taxon>Actinomycetota</taxon>
        <taxon>Actinomycetes</taxon>
        <taxon>Streptosporangiales</taxon>
        <taxon>Thermomonosporaceae</taxon>
        <taxon>Actinomadura</taxon>
    </lineage>
</organism>
<protein>
    <submittedName>
        <fullName evidence="9">Carbohydrate ABC transporter permease</fullName>
    </submittedName>
</protein>
<keyword evidence="4 7" id="KW-0812">Transmembrane</keyword>
<accession>A0A372JE49</accession>
<reference evidence="9 10" key="1">
    <citation type="submission" date="2018-08" db="EMBL/GenBank/DDBJ databases">
        <title>Actinomadura jelena sp. nov., a novel Actinomycete isolated from soil in Chad.</title>
        <authorList>
            <person name="Shi L."/>
        </authorList>
    </citation>
    <scope>NUCLEOTIDE SEQUENCE [LARGE SCALE GENOMIC DNA]</scope>
    <source>
        <strain evidence="9 10">NEAU-G17</strain>
    </source>
</reference>
<evidence type="ECO:0000256" key="5">
    <source>
        <dbReference type="ARBA" id="ARBA00022989"/>
    </source>
</evidence>
<dbReference type="InterPro" id="IPR000515">
    <property type="entry name" value="MetI-like"/>
</dbReference>
<comment type="caution">
    <text evidence="9">The sequence shown here is derived from an EMBL/GenBank/DDBJ whole genome shotgun (WGS) entry which is preliminary data.</text>
</comment>
<dbReference type="GO" id="GO:0005886">
    <property type="term" value="C:plasma membrane"/>
    <property type="evidence" value="ECO:0007669"/>
    <property type="project" value="UniProtKB-SubCell"/>
</dbReference>
<dbReference type="InterPro" id="IPR035906">
    <property type="entry name" value="MetI-like_sf"/>
</dbReference>
<evidence type="ECO:0000259" key="8">
    <source>
        <dbReference type="PROSITE" id="PS50928"/>
    </source>
</evidence>
<dbReference type="GO" id="GO:0055085">
    <property type="term" value="P:transmembrane transport"/>
    <property type="evidence" value="ECO:0007669"/>
    <property type="project" value="InterPro"/>
</dbReference>
<feature type="transmembrane region" description="Helical" evidence="7">
    <location>
        <begin position="106"/>
        <end position="129"/>
    </location>
</feature>
<comment type="subcellular location">
    <subcellularLocation>
        <location evidence="1 7">Cell membrane</location>
        <topology evidence="1 7">Multi-pass membrane protein</topology>
    </subcellularLocation>
</comment>
<sequence length="275" mass="29896">MPRILARRAAVHALLALAVLIVMFPLVWMVLTAVKTNAQIVNPAASLWPSEWHWSNIPDAWGQAPFARWFANTVVFAVGATLGQLAAGMLAGYAFAMFDFPGRRTLFVLALSGLMIPFSAVIVPVAQILGDLHWLNTYQGLIVPNIASGLGTFLFRQFFLGTPQQLGEAARVDGASELRIFWQVYAPLARPATAALGIILFLQNWNNFLFPLIAVNTTRMQVVSQGLAVFQAQMTTQTQYNLIMSASLIAIVPVLLVAVAAQRHIVEGITLGAVD</sequence>
<evidence type="ECO:0000256" key="7">
    <source>
        <dbReference type="RuleBase" id="RU363032"/>
    </source>
</evidence>
<keyword evidence="10" id="KW-1185">Reference proteome</keyword>
<dbReference type="Pfam" id="PF00528">
    <property type="entry name" value="BPD_transp_1"/>
    <property type="match status" value="1"/>
</dbReference>
<dbReference type="EMBL" id="QURH01000868">
    <property type="protein sequence ID" value="RFU38124.1"/>
    <property type="molecule type" value="Genomic_DNA"/>
</dbReference>
<evidence type="ECO:0000313" key="9">
    <source>
        <dbReference type="EMBL" id="RFU38124.1"/>
    </source>
</evidence>
<feature type="transmembrane region" description="Helical" evidence="7">
    <location>
        <begin position="12"/>
        <end position="31"/>
    </location>
</feature>
<keyword evidence="3" id="KW-1003">Cell membrane</keyword>
<name>A0A372JE49_9ACTN</name>
<evidence type="ECO:0000256" key="4">
    <source>
        <dbReference type="ARBA" id="ARBA00022692"/>
    </source>
</evidence>
<dbReference type="Proteomes" id="UP000261811">
    <property type="component" value="Unassembled WGS sequence"/>
</dbReference>
<proteinExistence type="inferred from homology"/>
<dbReference type="Gene3D" id="1.10.3720.10">
    <property type="entry name" value="MetI-like"/>
    <property type="match status" value="1"/>
</dbReference>
<evidence type="ECO:0000256" key="2">
    <source>
        <dbReference type="ARBA" id="ARBA00022448"/>
    </source>
</evidence>
<comment type="similarity">
    <text evidence="7">Belongs to the binding-protein-dependent transport system permease family.</text>
</comment>
<feature type="domain" description="ABC transmembrane type-1" evidence="8">
    <location>
        <begin position="70"/>
        <end position="261"/>
    </location>
</feature>
<evidence type="ECO:0000256" key="3">
    <source>
        <dbReference type="ARBA" id="ARBA00022475"/>
    </source>
</evidence>
<dbReference type="SUPFAM" id="SSF161098">
    <property type="entry name" value="MetI-like"/>
    <property type="match status" value="1"/>
</dbReference>
<gene>
    <name evidence="9" type="ORF">DZF91_29325</name>
</gene>
<dbReference type="CDD" id="cd06261">
    <property type="entry name" value="TM_PBP2"/>
    <property type="match status" value="1"/>
</dbReference>